<dbReference type="EMBL" id="JANIIK010000047">
    <property type="protein sequence ID" value="KAJ3601645.1"/>
    <property type="molecule type" value="Genomic_DNA"/>
</dbReference>
<evidence type="ECO:0000313" key="10">
    <source>
        <dbReference type="EMBL" id="KAJ3601638.1"/>
    </source>
</evidence>
<evidence type="ECO:0000313" key="12">
    <source>
        <dbReference type="Proteomes" id="UP001148018"/>
    </source>
</evidence>
<feature type="region of interest" description="Disordered" evidence="7">
    <location>
        <begin position="83"/>
        <end position="104"/>
    </location>
</feature>
<evidence type="ECO:0000256" key="5">
    <source>
        <dbReference type="ARBA" id="ARBA00022801"/>
    </source>
</evidence>
<dbReference type="GO" id="GO:0004519">
    <property type="term" value="F:endonuclease activity"/>
    <property type="evidence" value="ECO:0007669"/>
    <property type="project" value="UniProtKB-KW"/>
</dbReference>
<keyword evidence="1" id="KW-0808">Transferase</keyword>
<dbReference type="OrthoDB" id="8930638at2759"/>
<dbReference type="PANTHER" id="PTHR37984">
    <property type="entry name" value="PROTEIN CBG26694"/>
    <property type="match status" value="1"/>
</dbReference>
<evidence type="ECO:0000256" key="2">
    <source>
        <dbReference type="ARBA" id="ARBA00022695"/>
    </source>
</evidence>
<protein>
    <recommendedName>
        <fullName evidence="8">Reverse transcriptase RNase H-like domain-containing protein</fullName>
    </recommendedName>
</protein>
<dbReference type="EMBL" id="JANIIK010004167">
    <property type="protein sequence ID" value="KAJ3581002.1"/>
    <property type="molecule type" value="Genomic_DNA"/>
</dbReference>
<evidence type="ECO:0000313" key="9">
    <source>
        <dbReference type="EMBL" id="KAJ3581002.1"/>
    </source>
</evidence>
<keyword evidence="5" id="KW-0378">Hydrolase</keyword>
<evidence type="ECO:0000256" key="6">
    <source>
        <dbReference type="ARBA" id="ARBA00022918"/>
    </source>
</evidence>
<name>A0A9Q0IKS9_9TELE</name>
<dbReference type="InterPro" id="IPR041373">
    <property type="entry name" value="RT_RNaseH"/>
</dbReference>
<dbReference type="InterPro" id="IPR050951">
    <property type="entry name" value="Retrovirus_Pol_polyprotein"/>
</dbReference>
<evidence type="ECO:0000256" key="4">
    <source>
        <dbReference type="ARBA" id="ARBA00022759"/>
    </source>
</evidence>
<evidence type="ECO:0000259" key="8">
    <source>
        <dbReference type="Pfam" id="PF17917"/>
    </source>
</evidence>
<evidence type="ECO:0000313" key="11">
    <source>
        <dbReference type="EMBL" id="KAJ3601645.1"/>
    </source>
</evidence>
<keyword evidence="6" id="KW-0695">RNA-directed DNA polymerase</keyword>
<keyword evidence="12" id="KW-1185">Reference proteome</keyword>
<dbReference type="GO" id="GO:0016787">
    <property type="term" value="F:hydrolase activity"/>
    <property type="evidence" value="ECO:0007669"/>
    <property type="project" value="UniProtKB-KW"/>
</dbReference>
<keyword evidence="3" id="KW-0540">Nuclease</keyword>
<accession>A0A9Q0IKS9</accession>
<feature type="domain" description="Reverse transcriptase RNase H-like" evidence="8">
    <location>
        <begin position="4"/>
        <end position="46"/>
    </location>
</feature>
<comment type="caution">
    <text evidence="11">The sequence shown here is derived from an EMBL/GenBank/DDBJ whole genome shotgun (WGS) entry which is preliminary data.</text>
</comment>
<dbReference type="AlphaFoldDB" id="A0A9Q0IKS9"/>
<keyword evidence="4" id="KW-0255">Endonuclease</keyword>
<reference evidence="11" key="1">
    <citation type="submission" date="2022-07" db="EMBL/GenBank/DDBJ databases">
        <title>Chromosome-level genome of Muraenolepis orangiensis.</title>
        <authorList>
            <person name="Kim J."/>
        </authorList>
    </citation>
    <scope>NUCLEOTIDE SEQUENCE</scope>
    <source>
        <strain evidence="11">KU_S4_2022</strain>
        <tissue evidence="11">Muscle</tissue>
    </source>
</reference>
<dbReference type="SUPFAM" id="SSF56672">
    <property type="entry name" value="DNA/RNA polymerases"/>
    <property type="match status" value="1"/>
</dbReference>
<evidence type="ECO:0000256" key="7">
    <source>
        <dbReference type="SAM" id="MobiDB-lite"/>
    </source>
</evidence>
<keyword evidence="2" id="KW-0548">Nucleotidyltransferase</keyword>
<dbReference type="EMBL" id="JANIIK010000047">
    <property type="protein sequence ID" value="KAJ3601638.1"/>
    <property type="molecule type" value="Genomic_DNA"/>
</dbReference>
<dbReference type="CDD" id="cd09274">
    <property type="entry name" value="RNase_HI_RT_Ty3"/>
    <property type="match status" value="1"/>
</dbReference>
<dbReference type="Pfam" id="PF17917">
    <property type="entry name" value="RT_RNaseH"/>
    <property type="match status" value="1"/>
</dbReference>
<dbReference type="InterPro" id="IPR043502">
    <property type="entry name" value="DNA/RNA_pol_sf"/>
</dbReference>
<dbReference type="Proteomes" id="UP001148018">
    <property type="component" value="Unassembled WGS sequence"/>
</dbReference>
<evidence type="ECO:0000256" key="1">
    <source>
        <dbReference type="ARBA" id="ARBA00022679"/>
    </source>
</evidence>
<evidence type="ECO:0000256" key="3">
    <source>
        <dbReference type="ARBA" id="ARBA00022722"/>
    </source>
</evidence>
<proteinExistence type="predicted"/>
<dbReference type="PANTHER" id="PTHR37984:SF5">
    <property type="entry name" value="PROTEIN NYNRIN-LIKE"/>
    <property type="match status" value="1"/>
</dbReference>
<organism evidence="11 12">
    <name type="scientific">Muraenolepis orangiensis</name>
    <name type="common">Patagonian moray cod</name>
    <dbReference type="NCBI Taxonomy" id="630683"/>
    <lineage>
        <taxon>Eukaryota</taxon>
        <taxon>Metazoa</taxon>
        <taxon>Chordata</taxon>
        <taxon>Craniata</taxon>
        <taxon>Vertebrata</taxon>
        <taxon>Euteleostomi</taxon>
        <taxon>Actinopterygii</taxon>
        <taxon>Neopterygii</taxon>
        <taxon>Teleostei</taxon>
        <taxon>Neoteleostei</taxon>
        <taxon>Acanthomorphata</taxon>
        <taxon>Zeiogadaria</taxon>
        <taxon>Gadariae</taxon>
        <taxon>Gadiformes</taxon>
        <taxon>Muraenolepidoidei</taxon>
        <taxon>Muraenolepididae</taxon>
        <taxon>Muraenolepis</taxon>
    </lineage>
</organism>
<sequence>MPSHFRQYLLGRPFTVRTDHSSLRWLTQMKKPEGQLARWLERLGEYNFEIVHRPGRLHSNADSLVHAMPSPVVVERPSASTAVSPVGVERSSASTAVSPVGVSKASPAEIDNVNSQSTGLRPTTQLGCSVAGAQRSYDRLRRLIRT</sequence>
<dbReference type="GO" id="GO:0003964">
    <property type="term" value="F:RNA-directed DNA polymerase activity"/>
    <property type="evidence" value="ECO:0007669"/>
    <property type="project" value="UniProtKB-KW"/>
</dbReference>
<gene>
    <name evidence="9" type="ORF">NHX12_017184</name>
    <name evidence="10" type="ORF">NHX12_032606</name>
    <name evidence="11" type="ORF">NHX12_032613</name>
</gene>